<dbReference type="PANTHER" id="PTHR36222:SF1">
    <property type="entry name" value="SERINE PROTEASE INHIBITOR RV3364C"/>
    <property type="match status" value="1"/>
</dbReference>
<evidence type="ECO:0000313" key="3">
    <source>
        <dbReference type="Proteomes" id="UP000619293"/>
    </source>
</evidence>
<dbReference type="Proteomes" id="UP000619293">
    <property type="component" value="Unassembled WGS sequence"/>
</dbReference>
<protein>
    <submittedName>
        <fullName evidence="2">Dynein regulation protein LC7</fullName>
    </submittedName>
</protein>
<gene>
    <name evidence="2" type="ORF">Cch02nite_48040</name>
</gene>
<dbReference type="PANTHER" id="PTHR36222">
    <property type="entry name" value="SERINE PROTEASE INHIBITOR RV3364C"/>
    <property type="match status" value="1"/>
</dbReference>
<sequence>MPDVVPTTTRPATDWLLDDLLARVPQARCAVVLSVDGLLTGVSSGLSRDDAEHLAAIASGFSSLATATGQRFKGGQVRQTIVEMEEAFLLVSTAGQGSCLAVLADPDSDLGILAYEMAMLATRVGTHLATPSRTGTDVH</sequence>
<keyword evidence="3" id="KW-1185">Reference proteome</keyword>
<evidence type="ECO:0000313" key="2">
    <source>
        <dbReference type="EMBL" id="GIF91360.1"/>
    </source>
</evidence>
<accession>A0A8J3NSU6</accession>
<feature type="domain" description="Roadblock/LAMTOR2" evidence="1">
    <location>
        <begin position="14"/>
        <end position="104"/>
    </location>
</feature>
<dbReference type="EMBL" id="BONG01000031">
    <property type="protein sequence ID" value="GIF91360.1"/>
    <property type="molecule type" value="Genomic_DNA"/>
</dbReference>
<organism evidence="2 3">
    <name type="scientific">Catellatospora chokoriensis</name>
    <dbReference type="NCBI Taxonomy" id="310353"/>
    <lineage>
        <taxon>Bacteria</taxon>
        <taxon>Bacillati</taxon>
        <taxon>Actinomycetota</taxon>
        <taxon>Actinomycetes</taxon>
        <taxon>Micromonosporales</taxon>
        <taxon>Micromonosporaceae</taxon>
        <taxon>Catellatospora</taxon>
    </lineage>
</organism>
<dbReference type="InterPro" id="IPR053141">
    <property type="entry name" value="Mycobact_SerProt_Inhib_Rv3364c"/>
</dbReference>
<comment type="caution">
    <text evidence="2">The sequence shown here is derived from an EMBL/GenBank/DDBJ whole genome shotgun (WGS) entry which is preliminary data.</text>
</comment>
<dbReference type="Gene3D" id="3.30.450.30">
    <property type="entry name" value="Dynein light chain 2a, cytoplasmic"/>
    <property type="match status" value="1"/>
</dbReference>
<name>A0A8J3NSU6_9ACTN</name>
<dbReference type="SUPFAM" id="SSF103196">
    <property type="entry name" value="Roadblock/LC7 domain"/>
    <property type="match status" value="1"/>
</dbReference>
<reference evidence="2 3" key="1">
    <citation type="submission" date="2021-01" db="EMBL/GenBank/DDBJ databases">
        <title>Whole genome shotgun sequence of Catellatospora chokoriensis NBRC 107358.</title>
        <authorList>
            <person name="Komaki H."/>
            <person name="Tamura T."/>
        </authorList>
    </citation>
    <scope>NUCLEOTIDE SEQUENCE [LARGE SCALE GENOMIC DNA]</scope>
    <source>
        <strain evidence="2 3">NBRC 107358</strain>
    </source>
</reference>
<evidence type="ECO:0000259" key="1">
    <source>
        <dbReference type="SMART" id="SM00960"/>
    </source>
</evidence>
<dbReference type="InterPro" id="IPR004942">
    <property type="entry name" value="Roadblock/LAMTOR2_dom"/>
</dbReference>
<dbReference type="AlphaFoldDB" id="A0A8J3NSU6"/>
<proteinExistence type="predicted"/>
<dbReference type="SMART" id="SM00960">
    <property type="entry name" value="Robl_LC7"/>
    <property type="match status" value="1"/>
</dbReference>
<dbReference type="Pfam" id="PF03259">
    <property type="entry name" value="Robl_LC7"/>
    <property type="match status" value="1"/>
</dbReference>